<evidence type="ECO:0000256" key="1">
    <source>
        <dbReference type="ARBA" id="ARBA00022737"/>
    </source>
</evidence>
<organism evidence="3 4">
    <name type="scientific">Streptomyces afghaniensis 772</name>
    <dbReference type="NCBI Taxonomy" id="1283301"/>
    <lineage>
        <taxon>Bacteria</taxon>
        <taxon>Bacillati</taxon>
        <taxon>Actinomycetota</taxon>
        <taxon>Actinomycetes</taxon>
        <taxon>Kitasatosporales</taxon>
        <taxon>Streptomycetaceae</taxon>
        <taxon>Streptomyces</taxon>
    </lineage>
</organism>
<dbReference type="EMBL" id="AOPY01001478">
    <property type="protein sequence ID" value="EPJ37976.1"/>
    <property type="molecule type" value="Genomic_DNA"/>
</dbReference>
<evidence type="ECO:0000259" key="2">
    <source>
        <dbReference type="Pfam" id="PF24883"/>
    </source>
</evidence>
<dbReference type="HOGENOM" id="CLU_317984_0_0_11"/>
<feature type="domain" description="Nephrocystin 3-like N-terminal" evidence="2">
    <location>
        <begin position="278"/>
        <end position="413"/>
    </location>
</feature>
<keyword evidence="1" id="KW-0677">Repeat</keyword>
<dbReference type="AlphaFoldDB" id="S4MMS8"/>
<dbReference type="InterPro" id="IPR056884">
    <property type="entry name" value="NPHP3-like_N"/>
</dbReference>
<reference evidence="3 4" key="1">
    <citation type="submission" date="2013-02" db="EMBL/GenBank/DDBJ databases">
        <title>Draft Genome Sequence of Streptomyces afghaniensis, Which Produces Compounds of the Julimycin B-Complex.</title>
        <authorList>
            <person name="Gruening B.A."/>
            <person name="Praeg A."/>
            <person name="Erxleben A."/>
            <person name="Guenther S."/>
            <person name="Fiedler H.-P."/>
            <person name="Goodfellow M."/>
            <person name="Mueller M."/>
        </authorList>
    </citation>
    <scope>NUCLEOTIDE SEQUENCE [LARGE SCALE GENOMIC DNA]</scope>
    <source>
        <strain evidence="3 4">772</strain>
    </source>
</reference>
<dbReference type="OrthoDB" id="3261206at2"/>
<evidence type="ECO:0000313" key="3">
    <source>
        <dbReference type="EMBL" id="EPJ37976.1"/>
    </source>
</evidence>
<keyword evidence="4" id="KW-1185">Reference proteome</keyword>
<gene>
    <name evidence="3" type="ORF">STAFG_4987</name>
</gene>
<protein>
    <recommendedName>
        <fullName evidence="2">Nephrocystin 3-like N-terminal domain-containing protein</fullName>
    </recommendedName>
</protein>
<accession>S4MMS8</accession>
<dbReference type="Proteomes" id="UP000015001">
    <property type="component" value="Unassembled WGS sequence"/>
</dbReference>
<evidence type="ECO:0000313" key="4">
    <source>
        <dbReference type="Proteomes" id="UP000015001"/>
    </source>
</evidence>
<proteinExistence type="predicted"/>
<dbReference type="Pfam" id="PF24883">
    <property type="entry name" value="NPHP3_N"/>
    <property type="match status" value="1"/>
</dbReference>
<dbReference type="PATRIC" id="fig|1283301.3.peg.4957"/>
<dbReference type="SUPFAM" id="SSF50494">
    <property type="entry name" value="Trypsin-like serine proteases"/>
    <property type="match status" value="1"/>
</dbReference>
<sequence>MAGEAGVRADRVAQVIAVLPGGSGRRGSGYLMAAGRVLTAAHVIADARAVRVRFDADRPGERIVEATVEWRHAGTDTAVLAVPGRDGAEAVEAARFGRVGESDAVLSCTAVGFPRFKLRTDPDGTRYRDVEHVRGACAVLSNRREGTLDLQVTPPATDPDTDASPWEGMSGAAVLSSGRIIGVVARHHRCDGPGRLAANRVDRWAEHLTAEERLRLEALLGCALAPTALPDVVPLTARVPVQVREAYEAQLRDMAPEVLEDRDAELRRLAEFCGGPDPYLWVQAPPWAGKTALVAWLALHPPSGVVPVWFFVTARLAGQADSPACTEAFVQQLAVVAGREPTRHAAPAIRDGERRQLLNEAAQRVGHDGGTLLLIVDGLDEDLSSRPGGSGPSIASLLPERLPPHVRVLVTSRLSPGLPADVPGGHPLRHCAVLKLDTVAAARHTEHEAVHDLTAALSGGALGRDLVGLLAAAHGSLTLSDLRELTGHRHLAVKQRLDSAFGRILRERADGHDGFQSRLDLDGAHPRAHPAETGGFLFAHETLFAAALKAFGPDITAYRERVHAWARRYAEVGWPTDTPAYLLQFYGRMVAALGDVDRATALVTDVRRHDRMRERTGGDTAGLAEIEVVHELAMDLPCDDLGPMAALAVARDLLTRRNGSLPPEVPIALAELGHTRRAMEAAHAVFRPEDRAHALAGIAQVLAANGDPQTADVAREALRTVDVAEANRWELMPSSDHAMRTAAAALMTAGQEDEACARLDSPHDADPLSPIRTRVALAVAAHPRAAERATGLLREAVTMARALPPDERVEALAVAAGAYATIDPAQAKRLYAWMLRLANRAETEVGLLTAVAVALRDVRPEQAADFAHSALAELRIEQGWQQDEAEFTGREYEPSYDWIVDSVAALLAADLVDEAQQLVEQEEEKPILWFAEDLGHEQRAIAVCRARQGDAETAWRLLEMSWRRSPVDERHPEGAAAVSTALAAAGCGRQAETLLRTAAARHPWAAAEGFAALARHYVADDPEHAAHLMQAAESVAARSSQEAGGTDQDIRLAVLATTLAVLGRFTDAERLADEIGTPCARAWAHAGVSMEHA</sequence>
<comment type="caution">
    <text evidence="3">The sequence shown here is derived from an EMBL/GenBank/DDBJ whole genome shotgun (WGS) entry which is preliminary data.</text>
</comment>
<dbReference type="InterPro" id="IPR009003">
    <property type="entry name" value="Peptidase_S1_PA"/>
</dbReference>
<dbReference type="Gene3D" id="2.40.10.120">
    <property type="match status" value="1"/>
</dbReference>
<dbReference type="RefSeq" id="WP_020273878.1">
    <property type="nucleotide sequence ID" value="NZ_KE354235.1"/>
</dbReference>
<dbReference type="Pfam" id="PF13365">
    <property type="entry name" value="Trypsin_2"/>
    <property type="match status" value="1"/>
</dbReference>
<name>S4MMS8_9ACTN</name>